<keyword evidence="3" id="KW-1003">Cell membrane</keyword>
<dbReference type="InterPro" id="IPR047135">
    <property type="entry name" value="YsiQ"/>
</dbReference>
<feature type="transmembrane region" description="Helical" evidence="7">
    <location>
        <begin position="358"/>
        <end position="381"/>
    </location>
</feature>
<keyword evidence="5 7" id="KW-1133">Transmembrane helix</keyword>
<feature type="transmembrane region" description="Helical" evidence="7">
    <location>
        <begin position="317"/>
        <end position="338"/>
    </location>
</feature>
<dbReference type="GO" id="GO:0042910">
    <property type="term" value="F:xenobiotic transmembrane transporter activity"/>
    <property type="evidence" value="ECO:0007669"/>
    <property type="project" value="InterPro"/>
</dbReference>
<evidence type="ECO:0000256" key="5">
    <source>
        <dbReference type="ARBA" id="ARBA00022989"/>
    </source>
</evidence>
<feature type="transmembrane region" description="Helical" evidence="7">
    <location>
        <begin position="58"/>
        <end position="79"/>
    </location>
</feature>
<evidence type="ECO:0000256" key="2">
    <source>
        <dbReference type="ARBA" id="ARBA00022448"/>
    </source>
</evidence>
<keyword evidence="2" id="KW-0813">Transport</keyword>
<feature type="transmembrane region" description="Helical" evidence="7">
    <location>
        <begin position="162"/>
        <end position="184"/>
    </location>
</feature>
<dbReference type="GO" id="GO:0015297">
    <property type="term" value="F:antiporter activity"/>
    <property type="evidence" value="ECO:0007669"/>
    <property type="project" value="InterPro"/>
</dbReference>
<comment type="subcellular location">
    <subcellularLocation>
        <location evidence="1">Cell membrane</location>
        <topology evidence="1">Multi-pass membrane protein</topology>
    </subcellularLocation>
</comment>
<name>A0A926DDL5_9FIRM</name>
<dbReference type="InterPro" id="IPR048279">
    <property type="entry name" value="MdtK-like"/>
</dbReference>
<evidence type="ECO:0000313" key="8">
    <source>
        <dbReference type="EMBL" id="MBC8536251.1"/>
    </source>
</evidence>
<dbReference type="PIRSF" id="PIRSF006603">
    <property type="entry name" value="DinF"/>
    <property type="match status" value="1"/>
</dbReference>
<dbReference type="Proteomes" id="UP000620366">
    <property type="component" value="Unassembled WGS sequence"/>
</dbReference>
<dbReference type="PANTHER" id="PTHR42925:SF2">
    <property type="entry name" value="NA+ DRIVEN MULTIDRUG EFFLUX PUMP"/>
    <property type="match status" value="1"/>
</dbReference>
<feature type="transmembrane region" description="Helical" evidence="7">
    <location>
        <begin position="393"/>
        <end position="415"/>
    </location>
</feature>
<feature type="transmembrane region" description="Helical" evidence="7">
    <location>
        <begin position="244"/>
        <end position="265"/>
    </location>
</feature>
<dbReference type="NCBIfam" id="TIGR00797">
    <property type="entry name" value="matE"/>
    <property type="match status" value="1"/>
</dbReference>
<dbReference type="GO" id="GO:0005886">
    <property type="term" value="C:plasma membrane"/>
    <property type="evidence" value="ECO:0007669"/>
    <property type="project" value="UniProtKB-SubCell"/>
</dbReference>
<keyword evidence="9" id="KW-1185">Reference proteome</keyword>
<protein>
    <submittedName>
        <fullName evidence="8">MATE family efflux transporter</fullName>
    </submittedName>
</protein>
<gene>
    <name evidence="8" type="ORF">H8695_06035</name>
</gene>
<evidence type="ECO:0000256" key="4">
    <source>
        <dbReference type="ARBA" id="ARBA00022692"/>
    </source>
</evidence>
<sequence length="458" mass="50163">MLSLSRDRSFYRNMIAIAVPIALQNLISFGVSMMDTVMVGQLGQTQLSASALANQPGFVFNVMTFGIGSGAAVLIAQYWGKKDMERIRHIFAIALRIAFCCSVILSALVLGFPGQIMRIFTPSEAVIAEGVRYLRVIGFTYLFFGVANTLMMTLRSIEVVRISVAVTSTSFVLNVILNYCLIFGKFGFPALGITGAAIATLCARISEFVIIVGYIAFFDKKLHLRFRDLFVRDRELSADFRRHGLPVVVNETLWSLAVAVQSMILGRLGDDAVAANSIVSVVQQFVNVFIFGISNASAVIVGKTIGEGRHDKLKEYVRTFQVFFLIIGACACGLMLLLKNPIINLYNVPDSTKALASQFMIVMSVIMFSISYTSPSLVGILRGGGDTRFVLMVDLIFMWAISVPFGAIAGLVLHFPAPLVFLCLKIDEPVKMIVSSVRIRSGKWIRDVTRTGNPADIA</sequence>
<organism evidence="8 9">
    <name type="scientific">Feifania hominis</name>
    <dbReference type="NCBI Taxonomy" id="2763660"/>
    <lineage>
        <taxon>Bacteria</taxon>
        <taxon>Bacillati</taxon>
        <taxon>Bacillota</taxon>
        <taxon>Clostridia</taxon>
        <taxon>Eubacteriales</taxon>
        <taxon>Feifaniaceae</taxon>
        <taxon>Feifania</taxon>
    </lineage>
</organism>
<feature type="transmembrane region" description="Helical" evidence="7">
    <location>
        <begin position="190"/>
        <end position="217"/>
    </location>
</feature>
<proteinExistence type="predicted"/>
<dbReference type="AlphaFoldDB" id="A0A926DDL5"/>
<feature type="transmembrane region" description="Helical" evidence="7">
    <location>
        <begin position="15"/>
        <end position="38"/>
    </location>
</feature>
<evidence type="ECO:0000313" key="9">
    <source>
        <dbReference type="Proteomes" id="UP000620366"/>
    </source>
</evidence>
<evidence type="ECO:0000256" key="7">
    <source>
        <dbReference type="SAM" id="Phobius"/>
    </source>
</evidence>
<evidence type="ECO:0000256" key="6">
    <source>
        <dbReference type="ARBA" id="ARBA00023136"/>
    </source>
</evidence>
<comment type="caution">
    <text evidence="8">The sequence shown here is derived from an EMBL/GenBank/DDBJ whole genome shotgun (WGS) entry which is preliminary data.</text>
</comment>
<feature type="transmembrane region" description="Helical" evidence="7">
    <location>
        <begin position="132"/>
        <end position="150"/>
    </location>
</feature>
<dbReference type="PANTHER" id="PTHR42925">
    <property type="entry name" value="MULTIDRUG AND TOXIN EFFLUX PROTEIN MATE FAMILY"/>
    <property type="match status" value="1"/>
</dbReference>
<dbReference type="Pfam" id="PF01554">
    <property type="entry name" value="MatE"/>
    <property type="match status" value="2"/>
</dbReference>
<feature type="transmembrane region" description="Helical" evidence="7">
    <location>
        <begin position="285"/>
        <end position="305"/>
    </location>
</feature>
<dbReference type="RefSeq" id="WP_249300009.1">
    <property type="nucleotide sequence ID" value="NZ_JACRSP010000002.1"/>
</dbReference>
<dbReference type="CDD" id="cd13134">
    <property type="entry name" value="MATE_like_8"/>
    <property type="match status" value="1"/>
</dbReference>
<accession>A0A926DDL5</accession>
<feature type="transmembrane region" description="Helical" evidence="7">
    <location>
        <begin position="91"/>
        <end position="112"/>
    </location>
</feature>
<keyword evidence="6 7" id="KW-0472">Membrane</keyword>
<dbReference type="EMBL" id="JACRSP010000002">
    <property type="protein sequence ID" value="MBC8536251.1"/>
    <property type="molecule type" value="Genomic_DNA"/>
</dbReference>
<reference evidence="8" key="1">
    <citation type="submission" date="2020-08" db="EMBL/GenBank/DDBJ databases">
        <title>Genome public.</title>
        <authorList>
            <person name="Liu C."/>
            <person name="Sun Q."/>
        </authorList>
    </citation>
    <scope>NUCLEOTIDE SEQUENCE</scope>
    <source>
        <strain evidence="8">BX7</strain>
    </source>
</reference>
<evidence type="ECO:0000256" key="3">
    <source>
        <dbReference type="ARBA" id="ARBA00022475"/>
    </source>
</evidence>
<keyword evidence="4 7" id="KW-0812">Transmembrane</keyword>
<dbReference type="InterPro" id="IPR002528">
    <property type="entry name" value="MATE_fam"/>
</dbReference>
<evidence type="ECO:0000256" key="1">
    <source>
        <dbReference type="ARBA" id="ARBA00004651"/>
    </source>
</evidence>